<protein>
    <submittedName>
        <fullName evidence="3">Oidioi.mRNA.OKI2018_I69.chr2.g6554.t1.cds</fullName>
    </submittedName>
</protein>
<feature type="compositionally biased region" description="Acidic residues" evidence="1">
    <location>
        <begin position="197"/>
        <end position="211"/>
    </location>
</feature>
<feature type="chain" id="PRO_5045791909" evidence="2">
    <location>
        <begin position="23"/>
        <end position="277"/>
    </location>
</feature>
<name>A0ABN7TCP3_OIKDI</name>
<organism evidence="3 4">
    <name type="scientific">Oikopleura dioica</name>
    <name type="common">Tunicate</name>
    <dbReference type="NCBI Taxonomy" id="34765"/>
    <lineage>
        <taxon>Eukaryota</taxon>
        <taxon>Metazoa</taxon>
        <taxon>Chordata</taxon>
        <taxon>Tunicata</taxon>
        <taxon>Appendicularia</taxon>
        <taxon>Copelata</taxon>
        <taxon>Oikopleuridae</taxon>
        <taxon>Oikopleura</taxon>
    </lineage>
</organism>
<evidence type="ECO:0000313" key="3">
    <source>
        <dbReference type="EMBL" id="CAG5112328.1"/>
    </source>
</evidence>
<reference evidence="3 4" key="1">
    <citation type="submission" date="2021-04" db="EMBL/GenBank/DDBJ databases">
        <authorList>
            <person name="Bliznina A."/>
        </authorList>
    </citation>
    <scope>NUCLEOTIDE SEQUENCE [LARGE SCALE GENOMIC DNA]</scope>
</reference>
<keyword evidence="4" id="KW-1185">Reference proteome</keyword>
<dbReference type="EMBL" id="OU015567">
    <property type="protein sequence ID" value="CAG5112328.1"/>
    <property type="molecule type" value="Genomic_DNA"/>
</dbReference>
<keyword evidence="2" id="KW-0732">Signal</keyword>
<evidence type="ECO:0000256" key="1">
    <source>
        <dbReference type="SAM" id="MobiDB-lite"/>
    </source>
</evidence>
<accession>A0ABN7TCP3</accession>
<sequence length="277" mass="30517">MVVKEIIHPLFLLLASERSAEARILNCCHQAEWNGRTYDSSGTIKIGIDEVPLYRSVGDSTNSGNLVSMNWERSDGKVHPSLYVTKQTNIDGDDMMITEEIGKAETQVDGSLTCPDQMEWKDANDTVIEWKCLPPSDDCVNQHDFCNEMEEDDIAAKCTTLGKICCKTCTDYRLQIEEALRSKQDEITAAATANMPPEEEVQEGDATEADDPAEKESAAEESENETDPNTEPEPETKKPGSNETDEADTKTDPEPEPEGSNALAMTCSAIIVLSLFL</sequence>
<gene>
    <name evidence="3" type="ORF">OKIOD_LOCUS15319</name>
</gene>
<evidence type="ECO:0000313" key="4">
    <source>
        <dbReference type="Proteomes" id="UP001158576"/>
    </source>
</evidence>
<dbReference type="Proteomes" id="UP001158576">
    <property type="component" value="Chromosome 2"/>
</dbReference>
<evidence type="ECO:0000256" key="2">
    <source>
        <dbReference type="SAM" id="SignalP"/>
    </source>
</evidence>
<feature type="signal peptide" evidence="2">
    <location>
        <begin position="1"/>
        <end position="22"/>
    </location>
</feature>
<proteinExistence type="predicted"/>
<feature type="compositionally biased region" description="Acidic residues" evidence="1">
    <location>
        <begin position="219"/>
        <end position="233"/>
    </location>
</feature>
<feature type="region of interest" description="Disordered" evidence="1">
    <location>
        <begin position="192"/>
        <end position="265"/>
    </location>
</feature>